<evidence type="ECO:0000256" key="1">
    <source>
        <dbReference type="ARBA" id="ARBA00010718"/>
    </source>
</evidence>
<evidence type="ECO:0000313" key="9">
    <source>
        <dbReference type="EMBL" id="EZF51150.1"/>
    </source>
</evidence>
<feature type="domain" description="Alpha-carbonic anhydrase" evidence="8">
    <location>
        <begin position="41"/>
        <end position="311"/>
    </location>
</feature>
<keyword evidence="4" id="KW-0862">Zinc</keyword>
<comment type="catalytic activity">
    <reaction evidence="6">
        <text>hydrogencarbonate + H(+) = CO2 + H2O</text>
        <dbReference type="Rhea" id="RHEA:10748"/>
        <dbReference type="ChEBI" id="CHEBI:15377"/>
        <dbReference type="ChEBI" id="CHEBI:15378"/>
        <dbReference type="ChEBI" id="CHEBI:16526"/>
        <dbReference type="ChEBI" id="CHEBI:17544"/>
        <dbReference type="EC" id="4.2.1.1"/>
    </reaction>
</comment>
<keyword evidence="5" id="KW-0456">Lyase</keyword>
<protein>
    <recommendedName>
        <fullName evidence="2">carbonic anhydrase</fullName>
        <ecNumber evidence="2">4.2.1.1</ecNumber>
    </recommendedName>
</protein>
<dbReference type="GO" id="GO:0008270">
    <property type="term" value="F:zinc ion binding"/>
    <property type="evidence" value="ECO:0007669"/>
    <property type="project" value="InterPro"/>
</dbReference>
<dbReference type="PROSITE" id="PS51257">
    <property type="entry name" value="PROKAR_LIPOPROTEIN"/>
    <property type="match status" value="1"/>
</dbReference>
<evidence type="ECO:0000256" key="3">
    <source>
        <dbReference type="ARBA" id="ARBA00022723"/>
    </source>
</evidence>
<evidence type="ECO:0000256" key="5">
    <source>
        <dbReference type="ARBA" id="ARBA00023239"/>
    </source>
</evidence>
<gene>
    <name evidence="9" type="ORF">H103_05527</name>
</gene>
<accession>A0A022VYK2</accession>
<dbReference type="InterPro" id="IPR023561">
    <property type="entry name" value="Carbonic_anhydrase_a-class"/>
</dbReference>
<dbReference type="Gene3D" id="3.10.200.10">
    <property type="entry name" value="Alpha carbonic anhydrase"/>
    <property type="match status" value="1"/>
</dbReference>
<dbReference type="GO" id="GO:0004089">
    <property type="term" value="F:carbonate dehydratase activity"/>
    <property type="evidence" value="ECO:0007669"/>
    <property type="project" value="UniProtKB-EC"/>
</dbReference>
<dbReference type="SMART" id="SM01057">
    <property type="entry name" value="Carb_anhydrase"/>
    <property type="match status" value="1"/>
</dbReference>
<evidence type="ECO:0000259" key="8">
    <source>
        <dbReference type="PROSITE" id="PS51144"/>
    </source>
</evidence>
<evidence type="ECO:0000256" key="7">
    <source>
        <dbReference type="SAM" id="SignalP"/>
    </source>
</evidence>
<reference evidence="9" key="1">
    <citation type="submission" date="2014-02" db="EMBL/GenBank/DDBJ databases">
        <title>The Genome Sequence of Trichophyton rubrum (morphotype fischeri) CBS 288.86.</title>
        <authorList>
            <consortium name="The Broad Institute Genomics Platform"/>
            <person name="Cuomo C.A."/>
            <person name="White T.C."/>
            <person name="Graser Y."/>
            <person name="Martinez-Rossi N."/>
            <person name="Heitman J."/>
            <person name="Young S.K."/>
            <person name="Zeng Q."/>
            <person name="Gargeya S."/>
            <person name="Abouelleil A."/>
            <person name="Alvarado L."/>
            <person name="Chapman S.B."/>
            <person name="Gainer-Dewar J."/>
            <person name="Goldberg J."/>
            <person name="Griggs A."/>
            <person name="Gujja S."/>
            <person name="Hansen M."/>
            <person name="Howarth C."/>
            <person name="Imamovic A."/>
            <person name="Larimer J."/>
            <person name="Martinez D."/>
            <person name="Murphy C."/>
            <person name="Pearson M.D."/>
            <person name="Persinoti G."/>
            <person name="Poon T."/>
            <person name="Priest M."/>
            <person name="Roberts A.D."/>
            <person name="Saif S."/>
            <person name="Shea T.D."/>
            <person name="Sykes S.N."/>
            <person name="Wortman J."/>
            <person name="Nusbaum C."/>
            <person name="Birren B."/>
        </authorList>
    </citation>
    <scope>NUCLEOTIDE SEQUENCE [LARGE SCALE GENOMIC DNA]</scope>
    <source>
        <strain evidence="9">CBS 288.86</strain>
    </source>
</reference>
<dbReference type="InterPro" id="IPR041891">
    <property type="entry name" value="Alpha_CA_prokaryot-like"/>
</dbReference>
<dbReference type="HOGENOM" id="CLU_039326_0_1_1"/>
<dbReference type="OrthoDB" id="429145at2759"/>
<dbReference type="InterPro" id="IPR036398">
    <property type="entry name" value="CA_dom_sf"/>
</dbReference>
<dbReference type="PANTHER" id="PTHR18952:SF265">
    <property type="entry name" value="CARBONIC ANHYDRASE"/>
    <property type="match status" value="1"/>
</dbReference>
<evidence type="ECO:0000256" key="4">
    <source>
        <dbReference type="ARBA" id="ARBA00022833"/>
    </source>
</evidence>
<comment type="similarity">
    <text evidence="1">Belongs to the alpha-carbonic anhydrase family.</text>
</comment>
<proteinExistence type="inferred from homology"/>
<feature type="chain" id="PRO_5001510571" description="carbonic anhydrase" evidence="7">
    <location>
        <begin position="20"/>
        <end position="311"/>
    </location>
</feature>
<organism evidence="9">
    <name type="scientific">Trichophyton rubrum CBS 288.86</name>
    <dbReference type="NCBI Taxonomy" id="1215330"/>
    <lineage>
        <taxon>Eukaryota</taxon>
        <taxon>Fungi</taxon>
        <taxon>Dikarya</taxon>
        <taxon>Ascomycota</taxon>
        <taxon>Pezizomycotina</taxon>
        <taxon>Eurotiomycetes</taxon>
        <taxon>Eurotiomycetidae</taxon>
        <taxon>Onygenales</taxon>
        <taxon>Arthrodermataceae</taxon>
        <taxon>Trichophyton</taxon>
    </lineage>
</organism>
<dbReference type="EMBL" id="KK207873">
    <property type="protein sequence ID" value="EZF51150.1"/>
    <property type="molecule type" value="Genomic_DNA"/>
</dbReference>
<feature type="signal peptide" evidence="7">
    <location>
        <begin position="1"/>
        <end position="19"/>
    </location>
</feature>
<dbReference type="InterPro" id="IPR001148">
    <property type="entry name" value="CA_dom"/>
</dbReference>
<keyword evidence="7" id="KW-0732">Signal</keyword>
<dbReference type="Pfam" id="PF00194">
    <property type="entry name" value="Carb_anhydrase"/>
    <property type="match status" value="1"/>
</dbReference>
<dbReference type="AlphaFoldDB" id="A0A022VYK2"/>
<keyword evidence="3" id="KW-0479">Metal-binding</keyword>
<evidence type="ECO:0000256" key="2">
    <source>
        <dbReference type="ARBA" id="ARBA00012925"/>
    </source>
</evidence>
<dbReference type="Proteomes" id="UP000023758">
    <property type="component" value="Unassembled WGS sequence"/>
</dbReference>
<dbReference type="PROSITE" id="PS51144">
    <property type="entry name" value="ALPHA_CA_2"/>
    <property type="match status" value="1"/>
</dbReference>
<dbReference type="PANTHER" id="PTHR18952">
    <property type="entry name" value="CARBONIC ANHYDRASE"/>
    <property type="match status" value="1"/>
</dbReference>
<sequence>MILSRQIAAFAALITSASASCSWRTFLEPYSASSAGHVPVSTFNYTGEGGPLHWTGLNPIANWQCGYDSTQSPIAIDSQTIRYARKGTVKIDIPTARMADFENLGSTVEVPASGKLTVKGKVYNLVQFHFHTPSEHRIDEEYSPMEIHFVFQRGKEPHINLLNLKTVLATNPLVVKEKSIAVVGFMVELSPYGRSTPLLTQVFANLHKISTPGSVTKIRQLDFSSVADSLHKNDIFTYTGSLTTPPCSNKISWYISAAPLSLDVVTFNAVKKVVKFNSRYTQNTLGRVNLLEVAAGDIGCAKSQMRVQSDP</sequence>
<dbReference type="SUPFAM" id="SSF51069">
    <property type="entry name" value="Carbonic anhydrase"/>
    <property type="match status" value="1"/>
</dbReference>
<name>A0A022VYK2_TRIRU</name>
<dbReference type="EC" id="4.2.1.1" evidence="2"/>
<evidence type="ECO:0000256" key="6">
    <source>
        <dbReference type="ARBA" id="ARBA00048348"/>
    </source>
</evidence>
<dbReference type="CDD" id="cd03124">
    <property type="entry name" value="alpha_CA_prokaryotic_like"/>
    <property type="match status" value="1"/>
</dbReference>